<dbReference type="AlphaFoldDB" id="A0A0F2MLV4"/>
<accession>A0A0F2MLV4</accession>
<dbReference type="EMBL" id="AXCR01000001">
    <property type="protein sequence ID" value="KJR90014.1"/>
    <property type="molecule type" value="Genomic_DNA"/>
</dbReference>
<feature type="compositionally biased region" description="Low complexity" evidence="1">
    <location>
        <begin position="341"/>
        <end position="351"/>
    </location>
</feature>
<name>A0A0F2MLV4_SPOSC</name>
<evidence type="ECO:0000313" key="3">
    <source>
        <dbReference type="Proteomes" id="UP000033710"/>
    </source>
</evidence>
<feature type="compositionally biased region" description="Polar residues" evidence="1">
    <location>
        <begin position="316"/>
        <end position="340"/>
    </location>
</feature>
<evidence type="ECO:0000256" key="1">
    <source>
        <dbReference type="SAM" id="MobiDB-lite"/>
    </source>
</evidence>
<dbReference type="KEGG" id="ssck:SPSK_06222"/>
<dbReference type="GeneID" id="27668206"/>
<reference evidence="2 3" key="1">
    <citation type="journal article" date="2014" name="BMC Genomics">
        <title>Comparative genomics of the major fungal agents of human and animal Sporotrichosis: Sporothrix schenckii and Sporothrix brasiliensis.</title>
        <authorList>
            <person name="Teixeira M.M."/>
            <person name="de Almeida L.G."/>
            <person name="Kubitschek-Barreira P."/>
            <person name="Alves F.L."/>
            <person name="Kioshima E.S."/>
            <person name="Abadio A.K."/>
            <person name="Fernandes L."/>
            <person name="Derengowski L.S."/>
            <person name="Ferreira K.S."/>
            <person name="Souza R.C."/>
            <person name="Ruiz J.C."/>
            <person name="de Andrade N.C."/>
            <person name="Paes H.C."/>
            <person name="Nicola A.M."/>
            <person name="Albuquerque P."/>
            <person name="Gerber A.L."/>
            <person name="Martins V.P."/>
            <person name="Peconick L.D."/>
            <person name="Neto A.V."/>
            <person name="Chaucanez C.B."/>
            <person name="Silva P.A."/>
            <person name="Cunha O.L."/>
            <person name="de Oliveira F.F."/>
            <person name="dos Santos T.C."/>
            <person name="Barros A.L."/>
            <person name="Soares M.A."/>
            <person name="de Oliveira L.M."/>
            <person name="Marini M.M."/>
            <person name="Villalobos-Duno H."/>
            <person name="Cunha M.M."/>
            <person name="de Hoog S."/>
            <person name="da Silveira J.F."/>
            <person name="Henrissat B."/>
            <person name="Nino-Vega G.A."/>
            <person name="Cisalpino P.S."/>
            <person name="Mora-Montes H.M."/>
            <person name="Almeida S.R."/>
            <person name="Stajich J.E."/>
            <person name="Lopes-Bezerra L.M."/>
            <person name="Vasconcelos A.T."/>
            <person name="Felipe M.S."/>
        </authorList>
    </citation>
    <scope>NUCLEOTIDE SEQUENCE [LARGE SCALE GENOMIC DNA]</scope>
    <source>
        <strain evidence="2 3">1099-18</strain>
    </source>
</reference>
<dbReference type="Proteomes" id="UP000033710">
    <property type="component" value="Unassembled WGS sequence"/>
</dbReference>
<evidence type="ECO:0000313" key="2">
    <source>
        <dbReference type="EMBL" id="KJR90014.1"/>
    </source>
</evidence>
<proteinExistence type="predicted"/>
<evidence type="ECO:0008006" key="4">
    <source>
        <dbReference type="Google" id="ProtNLM"/>
    </source>
</evidence>
<dbReference type="VEuPathDB" id="FungiDB:SPSK_06222"/>
<protein>
    <recommendedName>
        <fullName evidence="4">F-box domain-containing protein</fullName>
    </recommendedName>
</protein>
<organism evidence="2 3">
    <name type="scientific">Sporothrix schenckii 1099-18</name>
    <dbReference type="NCBI Taxonomy" id="1397361"/>
    <lineage>
        <taxon>Eukaryota</taxon>
        <taxon>Fungi</taxon>
        <taxon>Dikarya</taxon>
        <taxon>Ascomycota</taxon>
        <taxon>Pezizomycotina</taxon>
        <taxon>Sordariomycetes</taxon>
        <taxon>Sordariomycetidae</taxon>
        <taxon>Ophiostomatales</taxon>
        <taxon>Ophiostomataceae</taxon>
        <taxon>Sporothrix</taxon>
    </lineage>
</organism>
<gene>
    <name evidence="2" type="ORF">SPSK_06222</name>
</gene>
<comment type="caution">
    <text evidence="2">The sequence shown here is derived from an EMBL/GenBank/DDBJ whole genome shotgun (WGS) entry which is preliminary data.</text>
</comment>
<dbReference type="RefSeq" id="XP_016592690.1">
    <property type="nucleotide sequence ID" value="XM_016732929.1"/>
</dbReference>
<reference evidence="2 3" key="2">
    <citation type="journal article" date="2015" name="Eukaryot. Cell">
        <title>Asexual propagation of a virulent clone complex in a human and feline outbreak of sporotrichosis.</title>
        <authorList>
            <person name="Teixeira Mde M."/>
            <person name="Rodrigues A.M."/>
            <person name="Tsui C.K."/>
            <person name="de Almeida L.G."/>
            <person name="Van Diepeningen A.D."/>
            <person name="van den Ende B.G."/>
            <person name="Fernandes G.F."/>
            <person name="Kano R."/>
            <person name="Hamelin R.C."/>
            <person name="Lopes-Bezerra L.M."/>
            <person name="Vasconcelos A.T."/>
            <person name="de Hoog S."/>
            <person name="de Camargo Z.P."/>
            <person name="Felipe M.S."/>
        </authorList>
    </citation>
    <scope>NUCLEOTIDE SEQUENCE [LARGE SCALE GENOMIC DNA]</scope>
    <source>
        <strain evidence="2 3">1099-18</strain>
    </source>
</reference>
<sequence length="507" mass="58487">MKAEILNLFRLVKSKPSKDSPESGLLGREQGKYLSKTPSVDKLDAASTTWRQRRRQNARDSALHRLPNELLFVIFRESDFLSQQMIRQTCHLFAALITGLGGSRAGQRFDGTYDVRQIWPCHGSAARREAIRPEWTALTRRDKEGLCTDCTEFEQSGQLKECLEWLDLLLWCSSCQTYHKRGMFPASHRRKIKAERSCIGWQGRWRICPHRSLSWGRLIQEWAMCWWTGEWEIRTLYGWRGAELPLFACGEGCAVPGGCTNGDNRVPKMDTVTHAYAVDWSEEHERDGPRHWVGTMWRAALFDWTRPSRSRCGLSRRNSTTRATETENAPQGRTSAHMSASTTNNSDNNDNNETKMNRGPGYTMQQHGYDSDTCQWHCACHGAGRKHASLTRPTKPDGTVWNVWQLRDVQGTNGMNLYEPIPNHLHEYQCSVCDARYSWLREGNTMVLQHVSWCGPTDRPDGTWIRKLDPHSWNIPKDKKTKHVYWCPDSTCRTNHEWQALYKRLGV</sequence>
<dbReference type="OrthoDB" id="3692147at2759"/>
<feature type="region of interest" description="Disordered" evidence="1">
    <location>
        <begin position="310"/>
        <end position="364"/>
    </location>
</feature>